<keyword evidence="3" id="KW-1185">Reference proteome</keyword>
<accession>A0ABV1A377</accession>
<evidence type="ECO:0000313" key="3">
    <source>
        <dbReference type="Proteomes" id="UP001469553"/>
    </source>
</evidence>
<feature type="region of interest" description="Disordered" evidence="1">
    <location>
        <begin position="72"/>
        <end position="214"/>
    </location>
</feature>
<dbReference type="Proteomes" id="UP001469553">
    <property type="component" value="Unassembled WGS sequence"/>
</dbReference>
<comment type="caution">
    <text evidence="2">The sequence shown here is derived from an EMBL/GenBank/DDBJ whole genome shotgun (WGS) entry which is preliminary data.</text>
</comment>
<feature type="compositionally biased region" description="Basic residues" evidence="1">
    <location>
        <begin position="205"/>
        <end position="214"/>
    </location>
</feature>
<feature type="compositionally biased region" description="Pro residues" evidence="1">
    <location>
        <begin position="192"/>
        <end position="202"/>
    </location>
</feature>
<feature type="compositionally biased region" description="Polar residues" evidence="1">
    <location>
        <begin position="115"/>
        <end position="130"/>
    </location>
</feature>
<organism evidence="2 3">
    <name type="scientific">Ameca splendens</name>
    <dbReference type="NCBI Taxonomy" id="208324"/>
    <lineage>
        <taxon>Eukaryota</taxon>
        <taxon>Metazoa</taxon>
        <taxon>Chordata</taxon>
        <taxon>Craniata</taxon>
        <taxon>Vertebrata</taxon>
        <taxon>Euteleostomi</taxon>
        <taxon>Actinopterygii</taxon>
        <taxon>Neopterygii</taxon>
        <taxon>Teleostei</taxon>
        <taxon>Neoteleostei</taxon>
        <taxon>Acanthomorphata</taxon>
        <taxon>Ovalentaria</taxon>
        <taxon>Atherinomorphae</taxon>
        <taxon>Cyprinodontiformes</taxon>
        <taxon>Goodeidae</taxon>
        <taxon>Ameca</taxon>
    </lineage>
</organism>
<reference evidence="2 3" key="1">
    <citation type="submission" date="2021-06" db="EMBL/GenBank/DDBJ databases">
        <authorList>
            <person name="Palmer J.M."/>
        </authorList>
    </citation>
    <scope>NUCLEOTIDE SEQUENCE [LARGE SCALE GENOMIC DNA]</scope>
    <source>
        <strain evidence="2 3">AS_MEX2019</strain>
        <tissue evidence="2">Muscle</tissue>
    </source>
</reference>
<evidence type="ECO:0000256" key="1">
    <source>
        <dbReference type="SAM" id="MobiDB-lite"/>
    </source>
</evidence>
<gene>
    <name evidence="2" type="ORF">AMECASPLE_037101</name>
</gene>
<name>A0ABV1A377_9TELE</name>
<sequence length="214" mass="22744">MSCPTITAPPLRGVCMCVCGNGCCDECRCVCLKCTQIGFLAGMYGTPLLVDSRVSTIKLRCRMGSNIEGGGHCMVLPPRSQGPSSQTQRPYCYVGGGGGGHQSTSSPTGPILFSQRPTAAQRQPRPGTTRNPKDTTRQSPQSSQPCPAVEAVWENTGRPREARSEPTAGTPAKDIHKSLNPPPSPRHYSGPPMAPHPSPPSPSHRSSRPTCRAR</sequence>
<dbReference type="EMBL" id="JAHRIP010081360">
    <property type="protein sequence ID" value="MEQ2312998.1"/>
    <property type="molecule type" value="Genomic_DNA"/>
</dbReference>
<protein>
    <submittedName>
        <fullName evidence="2">Uncharacterized protein</fullName>
    </submittedName>
</protein>
<proteinExistence type="predicted"/>
<evidence type="ECO:0000313" key="2">
    <source>
        <dbReference type="EMBL" id="MEQ2312998.1"/>
    </source>
</evidence>